<evidence type="ECO:0000313" key="2">
    <source>
        <dbReference type="Proteomes" id="UP001215598"/>
    </source>
</evidence>
<gene>
    <name evidence="1" type="ORF">B0H16DRAFT_1729185</name>
</gene>
<name>A0AAD7N0G2_9AGAR</name>
<sequence length="107" mass="11817">MSRPYLSMPSPSLCLPLRHGSSQRALALSTKTTNFLLALVRDLPACNRGQSVVDLKVLNSRIRHDEVLDVSTIPSPAPGDARTYNLYPRIHSPTTPQLFNSLPLKSH</sequence>
<accession>A0AAD7N0G2</accession>
<keyword evidence="2" id="KW-1185">Reference proteome</keyword>
<dbReference type="AlphaFoldDB" id="A0AAD7N0G2"/>
<comment type="caution">
    <text evidence="1">The sequence shown here is derived from an EMBL/GenBank/DDBJ whole genome shotgun (WGS) entry which is preliminary data.</text>
</comment>
<dbReference type="Proteomes" id="UP001215598">
    <property type="component" value="Unassembled WGS sequence"/>
</dbReference>
<dbReference type="EMBL" id="JARKIB010000104">
    <property type="protein sequence ID" value="KAJ7740158.1"/>
    <property type="molecule type" value="Genomic_DNA"/>
</dbReference>
<reference evidence="1" key="1">
    <citation type="submission" date="2023-03" db="EMBL/GenBank/DDBJ databases">
        <title>Massive genome expansion in bonnet fungi (Mycena s.s.) driven by repeated elements and novel gene families across ecological guilds.</title>
        <authorList>
            <consortium name="Lawrence Berkeley National Laboratory"/>
            <person name="Harder C.B."/>
            <person name="Miyauchi S."/>
            <person name="Viragh M."/>
            <person name="Kuo A."/>
            <person name="Thoen E."/>
            <person name="Andreopoulos B."/>
            <person name="Lu D."/>
            <person name="Skrede I."/>
            <person name="Drula E."/>
            <person name="Henrissat B."/>
            <person name="Morin E."/>
            <person name="Kohler A."/>
            <person name="Barry K."/>
            <person name="LaButti K."/>
            <person name="Morin E."/>
            <person name="Salamov A."/>
            <person name="Lipzen A."/>
            <person name="Mereny Z."/>
            <person name="Hegedus B."/>
            <person name="Baldrian P."/>
            <person name="Stursova M."/>
            <person name="Weitz H."/>
            <person name="Taylor A."/>
            <person name="Grigoriev I.V."/>
            <person name="Nagy L.G."/>
            <person name="Martin F."/>
            <person name="Kauserud H."/>
        </authorList>
    </citation>
    <scope>NUCLEOTIDE SEQUENCE</scope>
    <source>
        <strain evidence="1">CBHHK182m</strain>
    </source>
</reference>
<protein>
    <submittedName>
        <fullName evidence="1">Uncharacterized protein</fullName>
    </submittedName>
</protein>
<organism evidence="1 2">
    <name type="scientific">Mycena metata</name>
    <dbReference type="NCBI Taxonomy" id="1033252"/>
    <lineage>
        <taxon>Eukaryota</taxon>
        <taxon>Fungi</taxon>
        <taxon>Dikarya</taxon>
        <taxon>Basidiomycota</taxon>
        <taxon>Agaricomycotina</taxon>
        <taxon>Agaricomycetes</taxon>
        <taxon>Agaricomycetidae</taxon>
        <taxon>Agaricales</taxon>
        <taxon>Marasmiineae</taxon>
        <taxon>Mycenaceae</taxon>
        <taxon>Mycena</taxon>
    </lineage>
</organism>
<evidence type="ECO:0000313" key="1">
    <source>
        <dbReference type="EMBL" id="KAJ7740158.1"/>
    </source>
</evidence>
<proteinExistence type="predicted"/>